<dbReference type="EMBL" id="JACHMO010000001">
    <property type="protein sequence ID" value="MBB5800513.1"/>
    <property type="molecule type" value="Genomic_DNA"/>
</dbReference>
<dbReference type="PROSITE" id="PS51819">
    <property type="entry name" value="VOC"/>
    <property type="match status" value="1"/>
</dbReference>
<dbReference type="PANTHER" id="PTHR35908:SF1">
    <property type="entry name" value="CONSERVED PROTEIN"/>
    <property type="match status" value="1"/>
</dbReference>
<organism evidence="2 3">
    <name type="scientific">Saccharothrix ecbatanensis</name>
    <dbReference type="NCBI Taxonomy" id="1105145"/>
    <lineage>
        <taxon>Bacteria</taxon>
        <taxon>Bacillati</taxon>
        <taxon>Actinomycetota</taxon>
        <taxon>Actinomycetes</taxon>
        <taxon>Pseudonocardiales</taxon>
        <taxon>Pseudonocardiaceae</taxon>
        <taxon>Saccharothrix</taxon>
    </lineage>
</organism>
<reference evidence="2 3" key="1">
    <citation type="submission" date="2020-08" db="EMBL/GenBank/DDBJ databases">
        <title>Sequencing the genomes of 1000 actinobacteria strains.</title>
        <authorList>
            <person name="Klenk H.-P."/>
        </authorList>
    </citation>
    <scope>NUCLEOTIDE SEQUENCE [LARGE SCALE GENOMIC DNA]</scope>
    <source>
        <strain evidence="2 3">DSM 45486</strain>
    </source>
</reference>
<dbReference type="GO" id="GO:0016829">
    <property type="term" value="F:lyase activity"/>
    <property type="evidence" value="ECO:0007669"/>
    <property type="project" value="UniProtKB-KW"/>
</dbReference>
<protein>
    <submittedName>
        <fullName evidence="2">Catechol 2,3-dioxygenase-like lactoylglutathione lyase family enzyme</fullName>
    </submittedName>
</protein>
<comment type="caution">
    <text evidence="2">The sequence shown here is derived from an EMBL/GenBank/DDBJ whole genome shotgun (WGS) entry which is preliminary data.</text>
</comment>
<sequence length="118" mass="12904">MRLATIILDSADPAKLAEFYTAATGMEPSYTDDTFVFLGDGDSGSVRLGFQRVADYQGPAWPDDRKHAHLDFTVPDVDQAVTTLLGLGARKPDFQPGKEDWTVLTDPEGHLFCISKGE</sequence>
<dbReference type="CDD" id="cd06587">
    <property type="entry name" value="VOC"/>
    <property type="match status" value="1"/>
</dbReference>
<dbReference type="InterPro" id="IPR029068">
    <property type="entry name" value="Glyas_Bleomycin-R_OHBP_Dase"/>
</dbReference>
<evidence type="ECO:0000313" key="3">
    <source>
        <dbReference type="Proteomes" id="UP000552097"/>
    </source>
</evidence>
<proteinExistence type="predicted"/>
<dbReference type="RefSeq" id="WP_184915089.1">
    <property type="nucleotide sequence ID" value="NZ_JACHMO010000001.1"/>
</dbReference>
<accession>A0A7W9HEL3</accession>
<dbReference type="GO" id="GO:0051213">
    <property type="term" value="F:dioxygenase activity"/>
    <property type="evidence" value="ECO:0007669"/>
    <property type="project" value="UniProtKB-KW"/>
</dbReference>
<dbReference type="SUPFAM" id="SSF54593">
    <property type="entry name" value="Glyoxalase/Bleomycin resistance protein/Dihydroxybiphenyl dioxygenase"/>
    <property type="match status" value="1"/>
</dbReference>
<name>A0A7W9HEL3_9PSEU</name>
<keyword evidence="2" id="KW-0223">Dioxygenase</keyword>
<dbReference type="PANTHER" id="PTHR35908">
    <property type="entry name" value="HYPOTHETICAL FUSION PROTEIN"/>
    <property type="match status" value="1"/>
</dbReference>
<keyword evidence="2" id="KW-0456">Lyase</keyword>
<dbReference type="Gene3D" id="3.10.180.10">
    <property type="entry name" value="2,3-Dihydroxybiphenyl 1,2-Dioxygenase, domain 1"/>
    <property type="match status" value="1"/>
</dbReference>
<evidence type="ECO:0000259" key="1">
    <source>
        <dbReference type="PROSITE" id="PS51819"/>
    </source>
</evidence>
<keyword evidence="3" id="KW-1185">Reference proteome</keyword>
<keyword evidence="2" id="KW-0560">Oxidoreductase</keyword>
<feature type="domain" description="VOC" evidence="1">
    <location>
        <begin position="2"/>
        <end position="117"/>
    </location>
</feature>
<dbReference type="Pfam" id="PF18029">
    <property type="entry name" value="Glyoxalase_6"/>
    <property type="match status" value="1"/>
</dbReference>
<evidence type="ECO:0000313" key="2">
    <source>
        <dbReference type="EMBL" id="MBB5800513.1"/>
    </source>
</evidence>
<dbReference type="AlphaFoldDB" id="A0A7W9HEL3"/>
<dbReference type="InterPro" id="IPR041581">
    <property type="entry name" value="Glyoxalase_6"/>
</dbReference>
<dbReference type="InterPro" id="IPR037523">
    <property type="entry name" value="VOC_core"/>
</dbReference>
<dbReference type="Proteomes" id="UP000552097">
    <property type="component" value="Unassembled WGS sequence"/>
</dbReference>
<gene>
    <name evidence="2" type="ORF">F4560_000281</name>
</gene>